<sequence>MCVVCSYRRGWRAVKSVSTDQKLVIPDTRAVYFVHSHEVKRLDKEYQVYQPTAEHRAASRQHQQHNLLSKLFMLSFKVQSAP</sequence>
<reference evidence="1" key="1">
    <citation type="submission" date="2020-11" db="EMBL/GenBank/DDBJ databases">
        <authorList>
            <person name="Whitehead M."/>
        </authorList>
    </citation>
    <scope>NUCLEOTIDE SEQUENCE</scope>
    <source>
        <strain evidence="1">EGII</strain>
    </source>
</reference>
<name>A0A811V1E6_CERCA</name>
<comment type="caution">
    <text evidence="1">The sequence shown here is derived from an EMBL/GenBank/DDBJ whole genome shotgun (WGS) entry which is preliminary data.</text>
</comment>
<keyword evidence="2" id="KW-1185">Reference proteome</keyword>
<evidence type="ECO:0000313" key="1">
    <source>
        <dbReference type="EMBL" id="CAD7004900.1"/>
    </source>
</evidence>
<dbReference type="Proteomes" id="UP000606786">
    <property type="component" value="Unassembled WGS sequence"/>
</dbReference>
<dbReference type="AlphaFoldDB" id="A0A811V1E6"/>
<accession>A0A811V1E6</accession>
<gene>
    <name evidence="1" type="ORF">CCAP1982_LOCUS13284</name>
</gene>
<proteinExistence type="predicted"/>
<protein>
    <submittedName>
        <fullName evidence="1">(Mediterranean fruit fly) hypothetical protein</fullName>
    </submittedName>
</protein>
<dbReference type="EMBL" id="CAJHJT010000034">
    <property type="protein sequence ID" value="CAD7004900.1"/>
    <property type="molecule type" value="Genomic_DNA"/>
</dbReference>
<evidence type="ECO:0000313" key="2">
    <source>
        <dbReference type="Proteomes" id="UP000606786"/>
    </source>
</evidence>
<organism evidence="1 2">
    <name type="scientific">Ceratitis capitata</name>
    <name type="common">Mediterranean fruit fly</name>
    <name type="synonym">Tephritis capitata</name>
    <dbReference type="NCBI Taxonomy" id="7213"/>
    <lineage>
        <taxon>Eukaryota</taxon>
        <taxon>Metazoa</taxon>
        <taxon>Ecdysozoa</taxon>
        <taxon>Arthropoda</taxon>
        <taxon>Hexapoda</taxon>
        <taxon>Insecta</taxon>
        <taxon>Pterygota</taxon>
        <taxon>Neoptera</taxon>
        <taxon>Endopterygota</taxon>
        <taxon>Diptera</taxon>
        <taxon>Brachycera</taxon>
        <taxon>Muscomorpha</taxon>
        <taxon>Tephritoidea</taxon>
        <taxon>Tephritidae</taxon>
        <taxon>Ceratitis</taxon>
        <taxon>Ceratitis</taxon>
    </lineage>
</organism>